<dbReference type="PANTHER" id="PTHR31321">
    <property type="entry name" value="ACYL-COA THIOESTER HYDROLASE YBHC-RELATED"/>
    <property type="match status" value="1"/>
</dbReference>
<evidence type="ECO:0000256" key="1">
    <source>
        <dbReference type="ARBA" id="ARBA00005184"/>
    </source>
</evidence>
<keyword evidence="8" id="KW-1185">Reference proteome</keyword>
<dbReference type="EMBL" id="CM016560">
    <property type="protein sequence ID" value="TKV97986.1"/>
    <property type="molecule type" value="Genomic_DNA"/>
</dbReference>
<dbReference type="GO" id="GO:0042545">
    <property type="term" value="P:cell wall modification"/>
    <property type="evidence" value="ECO:0007669"/>
    <property type="project" value="InterPro"/>
</dbReference>
<dbReference type="InterPro" id="IPR012334">
    <property type="entry name" value="Pectin_lyas_fold"/>
</dbReference>
<proteinExistence type="inferred from homology"/>
<comment type="similarity">
    <text evidence="2">Belongs to the pectinesterase family.</text>
</comment>
<dbReference type="InterPro" id="IPR011050">
    <property type="entry name" value="Pectin_lyase_fold/virulence"/>
</dbReference>
<evidence type="ECO:0000256" key="5">
    <source>
        <dbReference type="ARBA" id="ARBA00023085"/>
    </source>
</evidence>
<evidence type="ECO:0000313" key="8">
    <source>
        <dbReference type="Proteomes" id="UP000298652"/>
    </source>
</evidence>
<dbReference type="PANTHER" id="PTHR31321:SF74">
    <property type="entry name" value="PECTINESTERASE CATALYTIC DOMAIN-CONTAINING PROTEIN"/>
    <property type="match status" value="1"/>
</dbReference>
<evidence type="ECO:0000313" key="7">
    <source>
        <dbReference type="EMBL" id="TKV97986.1"/>
    </source>
</evidence>
<dbReference type="Pfam" id="PF01095">
    <property type="entry name" value="Pectinesterase"/>
    <property type="match status" value="1"/>
</dbReference>
<gene>
    <name evidence="7" type="ORF">SEVIR_9G530100v2</name>
</gene>
<evidence type="ECO:0000256" key="2">
    <source>
        <dbReference type="ARBA" id="ARBA00008891"/>
    </source>
</evidence>
<dbReference type="Proteomes" id="UP000298652">
    <property type="component" value="Chromosome 9"/>
</dbReference>
<keyword evidence="4" id="KW-0378">Hydrolase</keyword>
<organism evidence="7 8">
    <name type="scientific">Setaria viridis</name>
    <name type="common">Green bristlegrass</name>
    <name type="synonym">Setaria italica subsp. viridis</name>
    <dbReference type="NCBI Taxonomy" id="4556"/>
    <lineage>
        <taxon>Eukaryota</taxon>
        <taxon>Viridiplantae</taxon>
        <taxon>Streptophyta</taxon>
        <taxon>Embryophyta</taxon>
        <taxon>Tracheophyta</taxon>
        <taxon>Spermatophyta</taxon>
        <taxon>Magnoliopsida</taxon>
        <taxon>Liliopsida</taxon>
        <taxon>Poales</taxon>
        <taxon>Poaceae</taxon>
        <taxon>PACMAD clade</taxon>
        <taxon>Panicoideae</taxon>
        <taxon>Panicodae</taxon>
        <taxon>Paniceae</taxon>
        <taxon>Cenchrinae</taxon>
        <taxon>Setaria</taxon>
    </lineage>
</organism>
<evidence type="ECO:0000259" key="6">
    <source>
        <dbReference type="Pfam" id="PF01095"/>
    </source>
</evidence>
<reference evidence="7" key="1">
    <citation type="submission" date="2019-03" db="EMBL/GenBank/DDBJ databases">
        <title>WGS assembly of Setaria viridis.</title>
        <authorList>
            <person name="Huang P."/>
            <person name="Jenkins J."/>
            <person name="Grimwood J."/>
            <person name="Barry K."/>
            <person name="Healey A."/>
            <person name="Mamidi S."/>
            <person name="Sreedasyam A."/>
            <person name="Shu S."/>
            <person name="Feldman M."/>
            <person name="Wu J."/>
            <person name="Yu Y."/>
            <person name="Chen C."/>
            <person name="Johnson J."/>
            <person name="Rokhsar D."/>
            <person name="Baxter I."/>
            <person name="Schmutz J."/>
            <person name="Brutnell T."/>
            <person name="Kellogg E."/>
        </authorList>
    </citation>
    <scope>NUCLEOTIDE SEQUENCE [LARGE SCALE GENOMIC DNA]</scope>
</reference>
<feature type="domain" description="Pectinesterase catalytic" evidence="6">
    <location>
        <begin position="19"/>
        <end position="305"/>
    </location>
</feature>
<dbReference type="InterPro" id="IPR000070">
    <property type="entry name" value="Pectinesterase_cat"/>
</dbReference>
<dbReference type="GO" id="GO:0045490">
    <property type="term" value="P:pectin catabolic process"/>
    <property type="evidence" value="ECO:0007669"/>
    <property type="project" value="UniProtKB-UniPathway"/>
</dbReference>
<keyword evidence="5" id="KW-0063">Aspartyl esterase</keyword>
<evidence type="ECO:0000256" key="4">
    <source>
        <dbReference type="ARBA" id="ARBA00022801"/>
    </source>
</evidence>
<dbReference type="GO" id="GO:0030599">
    <property type="term" value="F:pectinesterase activity"/>
    <property type="evidence" value="ECO:0007669"/>
    <property type="project" value="UniProtKB-EC"/>
</dbReference>
<dbReference type="UniPathway" id="UPA00545">
    <property type="reaction ID" value="UER00823"/>
</dbReference>
<dbReference type="SUPFAM" id="SSF51126">
    <property type="entry name" value="Pectin lyase-like"/>
    <property type="match status" value="1"/>
</dbReference>
<dbReference type="AlphaFoldDB" id="A0A4U6TKT0"/>
<sequence length="328" mass="36265">MEDRRVLVVASPELAAFGYDGVGSFASVQDAVDAVPLNNQVRTIIRIAPGLHQQPVHIPRTKSFITFRGSEIKDTVICWDNMATRIKHTQSSKVIGTGTFSSATVIVEGDDFIAENVIFKNSAPQVSGQAAAVCVTADRCAFYNCRFLGWQETLHLHGGNQFFKNCYIEGNYDFIFGDSSALLEHCHIHCKSTGYITAHGRKSSSESTGFVFFKCVITGNGEAAYMYLGRPWEPFGRVVFAETFMDHCIEPAGWHNGDKPENERTACFCEYRCSGPGSSMSERVAWCKELIGDEAIPFLVKTFIDPDVQNPWLLHRLGTKLPVSTASP</sequence>
<comment type="pathway">
    <text evidence="1">Glycan metabolism; pectin degradation; 2-dehydro-3-deoxy-D-gluconate from pectin: step 1/5.</text>
</comment>
<dbReference type="Gramene" id="TKV97986">
    <property type="protein sequence ID" value="TKV97986"/>
    <property type="gene ID" value="SEVIR_9G530100v2"/>
</dbReference>
<evidence type="ECO:0000256" key="3">
    <source>
        <dbReference type="ARBA" id="ARBA00013229"/>
    </source>
</evidence>
<dbReference type="OMA" id="ANRCAFY"/>
<dbReference type="EC" id="3.1.1.11" evidence="3"/>
<accession>A0A4U6TKT0</accession>
<dbReference type="Gene3D" id="2.160.20.10">
    <property type="entry name" value="Single-stranded right-handed beta-helix, Pectin lyase-like"/>
    <property type="match status" value="1"/>
</dbReference>
<name>A0A4U6TKT0_SETVI</name>
<protein>
    <recommendedName>
        <fullName evidence="3">pectinesterase</fullName>
        <ecNumber evidence="3">3.1.1.11</ecNumber>
    </recommendedName>
</protein>